<dbReference type="SUPFAM" id="SSF51569">
    <property type="entry name" value="Aldolase"/>
    <property type="match status" value="1"/>
</dbReference>
<comment type="similarity">
    <text evidence="3 12 13">Belongs to the DapA family.</text>
</comment>
<evidence type="ECO:0000256" key="14">
    <source>
        <dbReference type="PIRSR" id="PIRSR001365-1"/>
    </source>
</evidence>
<dbReference type="KEGG" id="mkc:kam1_395"/>
<dbReference type="InterPro" id="IPR002220">
    <property type="entry name" value="DapA-like"/>
</dbReference>
<comment type="function">
    <text evidence="1 12">Catalyzes the condensation of (S)-aspartate-beta-semialdehyde [(S)-ASA] and pyruvate to 4-hydroxy-tetrahydrodipicolinate (HTPA).</text>
</comment>
<sequence length="301" mass="33183">MKIQGTYTAIITPFQNGQIDRKALERLLEYQIENRIDGIVPVGTTGESPTLSYEEHIEMIRLSAEIVEKRLKIFAGTGSNSTAEAIHLTKEAEKIGVDGVLLVSPYYNRPSQEGLFRHFSAIATSTSLPILLYNIPSRCGVDIAVDTVKRLVEKNKNIVGIKEAGGNVDRVSQLVQELAGDFSILSGDDALTLPFLSVGAVGVISVASNLFPKPVAALVRLFLEGKPFEARQLHQTLYPLFRDLMIETNPVPVKTALAMEGLTDLEFRLPLAPLQPQNLEKLKTTLLRTKEKLAKVEHLWA</sequence>
<dbReference type="Pfam" id="PF00701">
    <property type="entry name" value="DHDPS"/>
    <property type="match status" value="1"/>
</dbReference>
<dbReference type="OrthoDB" id="9782828at2"/>
<keyword evidence="18" id="KW-1185">Reference proteome</keyword>
<evidence type="ECO:0000313" key="16">
    <source>
        <dbReference type="EMBL" id="KIE58046.1"/>
    </source>
</evidence>
<dbReference type="Gene3D" id="3.20.20.70">
    <property type="entry name" value="Aldolase class I"/>
    <property type="match status" value="1"/>
</dbReference>
<dbReference type="GO" id="GO:0008840">
    <property type="term" value="F:4-hydroxy-tetrahydrodipicolinate synthase activity"/>
    <property type="evidence" value="ECO:0007669"/>
    <property type="project" value="UniProtKB-UniRule"/>
</dbReference>
<evidence type="ECO:0000256" key="9">
    <source>
        <dbReference type="ARBA" id="ARBA00023239"/>
    </source>
</evidence>
<evidence type="ECO:0000256" key="15">
    <source>
        <dbReference type="PIRSR" id="PIRSR001365-2"/>
    </source>
</evidence>
<gene>
    <name evidence="12" type="primary">dapA</name>
    <name evidence="16" type="ORF">A946_09010</name>
    <name evidence="17" type="ORF">kam1_395</name>
</gene>
<evidence type="ECO:0000313" key="19">
    <source>
        <dbReference type="Proteomes" id="UP000315925"/>
    </source>
</evidence>
<evidence type="ECO:0000313" key="17">
    <source>
        <dbReference type="EMBL" id="QDQ41646.1"/>
    </source>
</evidence>
<feature type="active site" description="Schiff-base intermediate with substrate" evidence="12 14">
    <location>
        <position position="162"/>
    </location>
</feature>
<evidence type="ECO:0000256" key="4">
    <source>
        <dbReference type="ARBA" id="ARBA00012086"/>
    </source>
</evidence>
<evidence type="ECO:0000256" key="11">
    <source>
        <dbReference type="ARBA" id="ARBA00047836"/>
    </source>
</evidence>
<evidence type="ECO:0000256" key="7">
    <source>
        <dbReference type="ARBA" id="ARBA00022915"/>
    </source>
</evidence>
<feature type="binding site" evidence="12 15">
    <location>
        <position position="204"/>
    </location>
    <ligand>
        <name>pyruvate</name>
        <dbReference type="ChEBI" id="CHEBI:15361"/>
    </ligand>
</feature>
<evidence type="ECO:0000256" key="3">
    <source>
        <dbReference type="ARBA" id="ARBA00007592"/>
    </source>
</evidence>
<dbReference type="InterPro" id="IPR020624">
    <property type="entry name" value="Schiff_base-form_aldolases_CS"/>
</dbReference>
<dbReference type="STRING" id="1202785.A946_09010"/>
<feature type="active site" description="Proton donor/acceptor" evidence="12 14">
    <location>
        <position position="133"/>
    </location>
</feature>
<dbReference type="CDD" id="cd00950">
    <property type="entry name" value="DHDPS"/>
    <property type="match status" value="1"/>
</dbReference>
<dbReference type="EC" id="4.3.3.7" evidence="4 12"/>
<dbReference type="UniPathway" id="UPA00034">
    <property type="reaction ID" value="UER00017"/>
</dbReference>
<keyword evidence="9 12" id="KW-0456">Lyase</keyword>
<evidence type="ECO:0000256" key="13">
    <source>
        <dbReference type="PIRNR" id="PIRNR001365"/>
    </source>
</evidence>
<protein>
    <recommendedName>
        <fullName evidence="4 12">4-hydroxy-tetrahydrodipicolinate synthase</fullName>
        <shortName evidence="12">HTPA synthase</shortName>
        <ecNumber evidence="4 12">4.3.3.7</ecNumber>
    </recommendedName>
</protein>
<keyword evidence="6 12" id="KW-0028">Amino-acid biosynthesis</keyword>
<dbReference type="PRINTS" id="PR00146">
    <property type="entry name" value="DHPICSNTHASE"/>
</dbReference>
<dbReference type="AlphaFoldDB" id="A0A0C1RSV7"/>
<dbReference type="EMBL" id="JQNX01000007">
    <property type="protein sequence ID" value="KIE58046.1"/>
    <property type="molecule type" value="Genomic_DNA"/>
</dbReference>
<dbReference type="InterPro" id="IPR013785">
    <property type="entry name" value="Aldolase_TIM"/>
</dbReference>
<feature type="binding site" evidence="12 15">
    <location>
        <position position="45"/>
    </location>
    <ligand>
        <name>pyruvate</name>
        <dbReference type="ChEBI" id="CHEBI:15361"/>
    </ligand>
</feature>
<dbReference type="GO" id="GO:0019877">
    <property type="term" value="P:diaminopimelate biosynthetic process"/>
    <property type="evidence" value="ECO:0007669"/>
    <property type="project" value="UniProtKB-UniRule"/>
</dbReference>
<dbReference type="PANTHER" id="PTHR12128:SF66">
    <property type="entry name" value="4-HYDROXY-2-OXOGLUTARATE ALDOLASE, MITOCHONDRIAL"/>
    <property type="match status" value="1"/>
</dbReference>
<dbReference type="NCBIfam" id="TIGR00674">
    <property type="entry name" value="dapA"/>
    <property type="match status" value="1"/>
</dbReference>
<name>A0A0C1RSV7_9BACT</name>
<dbReference type="GO" id="GO:0009089">
    <property type="term" value="P:lysine biosynthetic process via diaminopimelate"/>
    <property type="evidence" value="ECO:0007669"/>
    <property type="project" value="UniProtKB-UniRule"/>
</dbReference>
<dbReference type="PIRSF" id="PIRSF001365">
    <property type="entry name" value="DHDPS"/>
    <property type="match status" value="1"/>
</dbReference>
<feature type="site" description="Part of a proton relay during catalysis" evidence="12">
    <location>
        <position position="44"/>
    </location>
</feature>
<dbReference type="SMART" id="SM01130">
    <property type="entry name" value="DHDPS"/>
    <property type="match status" value="1"/>
</dbReference>
<dbReference type="RefSeq" id="WP_039721902.1">
    <property type="nucleotide sequence ID" value="NZ_CP037899.1"/>
</dbReference>
<dbReference type="PANTHER" id="PTHR12128">
    <property type="entry name" value="DIHYDRODIPICOLINATE SYNTHASE"/>
    <property type="match status" value="1"/>
</dbReference>
<dbReference type="HAMAP" id="MF_00418">
    <property type="entry name" value="DapA"/>
    <property type="match status" value="1"/>
</dbReference>
<comment type="subcellular location">
    <subcellularLocation>
        <location evidence="12">Cytoplasm</location>
    </subcellularLocation>
</comment>
<dbReference type="PROSITE" id="PS00665">
    <property type="entry name" value="DHDPS_1"/>
    <property type="match status" value="1"/>
</dbReference>
<dbReference type="EMBL" id="CP037899">
    <property type="protein sequence ID" value="QDQ41646.1"/>
    <property type="molecule type" value="Genomic_DNA"/>
</dbReference>
<comment type="pathway">
    <text evidence="2 12">Amino-acid biosynthesis; L-lysine biosynthesis via DAP pathway; (S)-tetrahydrodipicolinate from L-aspartate: step 3/4.</text>
</comment>
<accession>A0A0C1RSV7</accession>
<evidence type="ECO:0000256" key="5">
    <source>
        <dbReference type="ARBA" id="ARBA00022490"/>
    </source>
</evidence>
<evidence type="ECO:0000256" key="12">
    <source>
        <dbReference type="HAMAP-Rule" id="MF_00418"/>
    </source>
</evidence>
<proteinExistence type="inferred from homology"/>
<keyword evidence="5 12" id="KW-0963">Cytoplasm</keyword>
<evidence type="ECO:0000256" key="6">
    <source>
        <dbReference type="ARBA" id="ARBA00022605"/>
    </source>
</evidence>
<comment type="subunit">
    <text evidence="12">Homotetramer; dimer of dimers.</text>
</comment>
<reference evidence="16 18" key="1">
    <citation type="submission" date="2014-08" db="EMBL/GenBank/DDBJ databases">
        <title>Methylacidiphilum kamchatkense strain Kam1 draft genome sequence.</title>
        <authorList>
            <person name="Birkeland N.-K."/>
            <person name="Erikstad H.A."/>
        </authorList>
    </citation>
    <scope>NUCLEOTIDE SEQUENCE [LARGE SCALE GENOMIC DNA]</scope>
    <source>
        <strain evidence="16 18">Kam1</strain>
    </source>
</reference>
<organism evidence="17 19">
    <name type="scientific">Methylacidiphilum kamchatkense Kam1</name>
    <dbReference type="NCBI Taxonomy" id="1202785"/>
    <lineage>
        <taxon>Bacteria</taxon>
        <taxon>Pseudomonadati</taxon>
        <taxon>Verrucomicrobiota</taxon>
        <taxon>Methylacidiphilae</taxon>
        <taxon>Methylacidiphilales</taxon>
        <taxon>Methylacidiphilaceae</taxon>
        <taxon>Methylacidiphilum (ex Ratnadevi et al. 2023)</taxon>
    </lineage>
</organism>
<evidence type="ECO:0000256" key="10">
    <source>
        <dbReference type="ARBA" id="ARBA00023270"/>
    </source>
</evidence>
<reference evidence="17" key="2">
    <citation type="journal article" date="2019" name="BMC Genomics">
        <title>Complete genome sequence analysis of the thermoacidophilic verrucomicrobial methanotroph 'Candidatus Methylacidiphilum kamchatkense' strain Kam1 and comparison with its closest relatives.</title>
        <authorList>
            <person name="Kruse T."/>
            <person name="Ratnadevi C.M."/>
            <person name="Erikstad H.A."/>
            <person name="Birkeland N.K."/>
        </authorList>
    </citation>
    <scope>NUCLEOTIDE SEQUENCE</scope>
    <source>
        <strain evidence="17">Kam1</strain>
    </source>
</reference>
<evidence type="ECO:0000256" key="2">
    <source>
        <dbReference type="ARBA" id="ARBA00005120"/>
    </source>
</evidence>
<reference evidence="19" key="3">
    <citation type="submission" date="2019-03" db="EMBL/GenBank/DDBJ databases">
        <title>Complete genome of Methylacidiphilum kamchatkense Kam1.</title>
        <authorList>
            <person name="Kruse T."/>
            <person name="Murarilal Ratnadevi C."/>
            <person name="Erikstad H.-A."/>
            <person name="Birkeland N.-K."/>
        </authorList>
    </citation>
    <scope>NUCLEOTIDE SEQUENCE [LARGE SCALE GENOMIC DNA]</scope>
    <source>
        <strain evidence="19">kam1</strain>
    </source>
</reference>
<comment type="catalytic activity">
    <reaction evidence="11 12">
        <text>L-aspartate 4-semialdehyde + pyruvate = (2S,4S)-4-hydroxy-2,3,4,5-tetrahydrodipicolinate + H2O + H(+)</text>
        <dbReference type="Rhea" id="RHEA:34171"/>
        <dbReference type="ChEBI" id="CHEBI:15361"/>
        <dbReference type="ChEBI" id="CHEBI:15377"/>
        <dbReference type="ChEBI" id="CHEBI:15378"/>
        <dbReference type="ChEBI" id="CHEBI:67139"/>
        <dbReference type="ChEBI" id="CHEBI:537519"/>
        <dbReference type="EC" id="4.3.3.7"/>
    </reaction>
</comment>
<keyword evidence="7 12" id="KW-0220">Diaminopimelate biosynthesis</keyword>
<comment type="caution">
    <text evidence="12">Was originally thought to be a dihydrodipicolinate synthase (DHDPS), catalyzing the condensation of (S)-aspartate-beta-semialdehyde [(S)-ASA] and pyruvate to dihydrodipicolinate (DHDP). However, it was shown in E.coli that the product of the enzymatic reaction is not dihydrodipicolinate but in fact (4S)-4-hydroxy-2,3,4,5-tetrahydro-(2S)-dipicolinic acid (HTPA), and that the consecutive dehydration reaction leading to DHDP is not spontaneous but catalyzed by DapB.</text>
</comment>
<evidence type="ECO:0000256" key="8">
    <source>
        <dbReference type="ARBA" id="ARBA00023154"/>
    </source>
</evidence>
<dbReference type="InterPro" id="IPR005263">
    <property type="entry name" value="DapA"/>
</dbReference>
<evidence type="ECO:0000256" key="1">
    <source>
        <dbReference type="ARBA" id="ARBA00003294"/>
    </source>
</evidence>
<keyword evidence="8 12" id="KW-0457">Lysine biosynthesis</keyword>
<feature type="site" description="Part of a proton relay during catalysis" evidence="12">
    <location>
        <position position="107"/>
    </location>
</feature>
<dbReference type="Proteomes" id="UP000031594">
    <property type="component" value="Unassembled WGS sequence"/>
</dbReference>
<dbReference type="Proteomes" id="UP000315925">
    <property type="component" value="Chromosome"/>
</dbReference>
<dbReference type="GO" id="GO:0005829">
    <property type="term" value="C:cytosol"/>
    <property type="evidence" value="ECO:0007669"/>
    <property type="project" value="TreeGrafter"/>
</dbReference>
<evidence type="ECO:0000313" key="18">
    <source>
        <dbReference type="Proteomes" id="UP000031594"/>
    </source>
</evidence>
<keyword evidence="10 12" id="KW-0704">Schiff base</keyword>